<evidence type="ECO:0000256" key="1">
    <source>
        <dbReference type="SAM" id="SignalP"/>
    </source>
</evidence>
<keyword evidence="1" id="KW-0732">Signal</keyword>
<feature type="chain" id="PRO_5014941311" evidence="1">
    <location>
        <begin position="27"/>
        <end position="81"/>
    </location>
</feature>
<dbReference type="AlphaFoldDB" id="A0A2M4DKJ7"/>
<feature type="signal peptide" evidence="1">
    <location>
        <begin position="1"/>
        <end position="26"/>
    </location>
</feature>
<sequence length="81" mass="9249">MDLWRFGLCVECIWLLFDAGFSKAYAEGKLRWQMSSKIVKAFGPRLVIFSNSFRCLFVSSSANCSIRSIMLGESNRSFIHS</sequence>
<protein>
    <submittedName>
        <fullName evidence="2">Putative secreted protein</fullName>
    </submittedName>
</protein>
<name>A0A2M4DKJ7_ANODA</name>
<accession>A0A2M4DKJ7</accession>
<evidence type="ECO:0000313" key="2">
    <source>
        <dbReference type="EMBL" id="MBW78067.1"/>
    </source>
</evidence>
<proteinExistence type="predicted"/>
<dbReference type="EMBL" id="GGFL01013889">
    <property type="protein sequence ID" value="MBW78067.1"/>
    <property type="molecule type" value="Transcribed_RNA"/>
</dbReference>
<reference evidence="2" key="1">
    <citation type="submission" date="2018-01" db="EMBL/GenBank/DDBJ databases">
        <title>An insight into the sialome of Amazonian anophelines.</title>
        <authorList>
            <person name="Ribeiro J.M."/>
            <person name="Scarpassa V."/>
            <person name="Calvo E."/>
        </authorList>
    </citation>
    <scope>NUCLEOTIDE SEQUENCE</scope>
</reference>
<organism evidence="2">
    <name type="scientific">Anopheles darlingi</name>
    <name type="common">Mosquito</name>
    <dbReference type="NCBI Taxonomy" id="43151"/>
    <lineage>
        <taxon>Eukaryota</taxon>
        <taxon>Metazoa</taxon>
        <taxon>Ecdysozoa</taxon>
        <taxon>Arthropoda</taxon>
        <taxon>Hexapoda</taxon>
        <taxon>Insecta</taxon>
        <taxon>Pterygota</taxon>
        <taxon>Neoptera</taxon>
        <taxon>Endopterygota</taxon>
        <taxon>Diptera</taxon>
        <taxon>Nematocera</taxon>
        <taxon>Culicoidea</taxon>
        <taxon>Culicidae</taxon>
        <taxon>Anophelinae</taxon>
        <taxon>Anopheles</taxon>
    </lineage>
</organism>